<feature type="domain" description="Alpha-D-phosphohexomutase alpha/beta/alpha" evidence="10">
    <location>
        <begin position="6"/>
        <end position="134"/>
    </location>
</feature>
<dbReference type="InterPro" id="IPR005844">
    <property type="entry name" value="A-D-PHexomutase_a/b/a-I"/>
</dbReference>
<dbReference type="Gene3D" id="3.40.120.10">
    <property type="entry name" value="Alpha-D-Glucose-1,6-Bisphosphate, subunit A, domain 3"/>
    <property type="match status" value="3"/>
</dbReference>
<dbReference type="Gene3D" id="3.30.310.50">
    <property type="entry name" value="Alpha-D-phosphohexomutase, C-terminal domain"/>
    <property type="match status" value="1"/>
</dbReference>
<evidence type="ECO:0000256" key="3">
    <source>
        <dbReference type="ARBA" id="ARBA00022723"/>
    </source>
</evidence>
<dbReference type="FunFam" id="3.30.310.50:FF:000001">
    <property type="entry name" value="Phosphoglucosamine mutase"/>
    <property type="match status" value="1"/>
</dbReference>
<evidence type="ECO:0000259" key="11">
    <source>
        <dbReference type="Pfam" id="PF02879"/>
    </source>
</evidence>
<comment type="function">
    <text evidence="6 8">Catalyzes the conversion of glucosamine-6-phosphate to glucosamine-1-phosphate.</text>
</comment>
<dbReference type="EC" id="5.4.2.10" evidence="6 8"/>
<dbReference type="STRING" id="1225476.A1D18_05240"/>
<accession>A0A1J8PA44</accession>
<dbReference type="InterPro" id="IPR016066">
    <property type="entry name" value="A-D-PHexomutase_CS"/>
</dbReference>
<dbReference type="Pfam" id="PF00408">
    <property type="entry name" value="PGM_PMM_IV"/>
    <property type="match status" value="1"/>
</dbReference>
<dbReference type="GO" id="GO:0005829">
    <property type="term" value="C:cytosol"/>
    <property type="evidence" value="ECO:0007669"/>
    <property type="project" value="TreeGrafter"/>
</dbReference>
<dbReference type="CDD" id="cd05802">
    <property type="entry name" value="GlmM"/>
    <property type="match status" value="1"/>
</dbReference>
<dbReference type="InterPro" id="IPR005843">
    <property type="entry name" value="A-D-PHexomutase_C"/>
</dbReference>
<dbReference type="Pfam" id="PF02878">
    <property type="entry name" value="PGM_PMM_I"/>
    <property type="match status" value="1"/>
</dbReference>
<feature type="domain" description="Alpha-D-phosphohexomutase alpha/beta/alpha" evidence="12">
    <location>
        <begin position="258"/>
        <end position="360"/>
    </location>
</feature>
<dbReference type="NCBIfam" id="TIGR01455">
    <property type="entry name" value="glmM"/>
    <property type="match status" value="1"/>
</dbReference>
<organism evidence="13 14">
    <name type="scientific">Candidatus Rickettsiella isopodorum</name>
    <dbReference type="NCBI Taxonomy" id="1225476"/>
    <lineage>
        <taxon>Bacteria</taxon>
        <taxon>Pseudomonadati</taxon>
        <taxon>Pseudomonadota</taxon>
        <taxon>Gammaproteobacteria</taxon>
        <taxon>Legionellales</taxon>
        <taxon>Coxiellaceae</taxon>
        <taxon>Rickettsiella</taxon>
    </lineage>
</organism>
<name>A0A1J8PA44_9COXI</name>
<dbReference type="InterPro" id="IPR050060">
    <property type="entry name" value="Phosphoglucosamine_mutase"/>
</dbReference>
<dbReference type="InterPro" id="IPR005846">
    <property type="entry name" value="A-D-PHexomutase_a/b/a-III"/>
</dbReference>
<keyword evidence="14" id="KW-1185">Reference proteome</keyword>
<evidence type="ECO:0000256" key="2">
    <source>
        <dbReference type="ARBA" id="ARBA00022553"/>
    </source>
</evidence>
<dbReference type="PANTHER" id="PTHR42946:SF1">
    <property type="entry name" value="PHOSPHOGLUCOMUTASE (ALPHA-D-GLUCOSE-1,6-BISPHOSPHATE-DEPENDENT)"/>
    <property type="match status" value="1"/>
</dbReference>
<evidence type="ECO:0000256" key="6">
    <source>
        <dbReference type="HAMAP-Rule" id="MF_01554"/>
    </source>
</evidence>
<dbReference type="Proteomes" id="UP000183924">
    <property type="component" value="Unassembled WGS sequence"/>
</dbReference>
<comment type="catalytic activity">
    <reaction evidence="6 8">
        <text>alpha-D-glucosamine 1-phosphate = D-glucosamine 6-phosphate</text>
        <dbReference type="Rhea" id="RHEA:23424"/>
        <dbReference type="ChEBI" id="CHEBI:58516"/>
        <dbReference type="ChEBI" id="CHEBI:58725"/>
        <dbReference type="EC" id="5.4.2.10"/>
    </reaction>
</comment>
<comment type="caution">
    <text evidence="13">The sequence shown here is derived from an EMBL/GenBank/DDBJ whole genome shotgun (WGS) entry which is preliminary data.</text>
</comment>
<feature type="binding site" evidence="6">
    <location>
        <position position="245"/>
    </location>
    <ligand>
        <name>Mg(2+)</name>
        <dbReference type="ChEBI" id="CHEBI:18420"/>
    </ligand>
</feature>
<dbReference type="InterPro" id="IPR036900">
    <property type="entry name" value="A-D-PHexomutase_C_sf"/>
</dbReference>
<keyword evidence="2 6" id="KW-0597">Phosphoprotein</keyword>
<comment type="cofactor">
    <cofactor evidence="6">
        <name>Mg(2+)</name>
        <dbReference type="ChEBI" id="CHEBI:18420"/>
    </cofactor>
    <text evidence="6">Binds 1 Mg(2+) ion per subunit.</text>
</comment>
<feature type="binding site" evidence="6">
    <location>
        <position position="241"/>
    </location>
    <ligand>
        <name>Mg(2+)</name>
        <dbReference type="ChEBI" id="CHEBI:18420"/>
    </ligand>
</feature>
<sequence>MTKAHKYFGTDGIRGKVGTKPITPEFILKLGWAVGKVLANGRNKVLIGKDTRISGYMLESALEAGLSAAGVDVHLLGPIPTPAIAFLTSDLGAQAGIVISASHNPYYDNGIKFFSHEGTKLADSIELQIEAHLAQPIYTVDSAKLGKAIRVEDAKVRYVNFCKSTIPHSFQLNGLKIVIDCANGATYHIAPSLFSELGADLTVLGAKPNGLNINKDCGSTHLEHLQKTVLSQKADLGIAFDGDGDRVLMVDHLGEIVDGDELLFLLAQHGFKKGYIKGGIVGTAMSNLGLELAIKELGLNFIRTSVGDRYVNDALQTKKWQLGGESSGHIISRRLTKTGDGIIIALQVLEAVQSSGLSLHIAKKGMKKIPQILINIPTENPLATMSAPNIKKAVQEAELLLKNRGRVLLRPSGTESVVRVMVEGNKLSEVQSIANKLAETVKISVK</sequence>
<dbReference type="GO" id="GO:0006048">
    <property type="term" value="P:UDP-N-acetylglucosamine biosynthetic process"/>
    <property type="evidence" value="ECO:0007669"/>
    <property type="project" value="TreeGrafter"/>
</dbReference>
<dbReference type="PROSITE" id="PS00710">
    <property type="entry name" value="PGM_PMM"/>
    <property type="match status" value="1"/>
</dbReference>
<dbReference type="PANTHER" id="PTHR42946">
    <property type="entry name" value="PHOSPHOHEXOSE MUTASE"/>
    <property type="match status" value="1"/>
</dbReference>
<evidence type="ECO:0000256" key="1">
    <source>
        <dbReference type="ARBA" id="ARBA00010231"/>
    </source>
</evidence>
<proteinExistence type="inferred from homology"/>
<dbReference type="AlphaFoldDB" id="A0A1J8PA44"/>
<dbReference type="SUPFAM" id="SSF53738">
    <property type="entry name" value="Phosphoglucomutase, first 3 domains"/>
    <property type="match status" value="3"/>
</dbReference>
<feature type="active site" description="Phosphoserine intermediate" evidence="6">
    <location>
        <position position="102"/>
    </location>
</feature>
<feature type="domain" description="Alpha-D-phosphohexomutase C-terminal" evidence="9">
    <location>
        <begin position="373"/>
        <end position="439"/>
    </location>
</feature>
<protein>
    <recommendedName>
        <fullName evidence="6 8">Phosphoglucosamine mutase</fullName>
        <ecNumber evidence="6 8">5.4.2.10</ecNumber>
    </recommendedName>
</protein>
<gene>
    <name evidence="6 13" type="primary">glmM</name>
    <name evidence="13" type="ORF">A1D18_05240</name>
</gene>
<keyword evidence="5 6" id="KW-0413">Isomerase</keyword>
<evidence type="ECO:0000259" key="9">
    <source>
        <dbReference type="Pfam" id="PF00408"/>
    </source>
</evidence>
<keyword evidence="3 6" id="KW-0479">Metal-binding</keyword>
<reference evidence="13 14" key="1">
    <citation type="submission" date="2016-03" db="EMBL/GenBank/DDBJ databases">
        <title>Comparative genomics of Rickettsiella.</title>
        <authorList>
            <person name="Chandler C."/>
            <person name="Wang Y."/>
        </authorList>
    </citation>
    <scope>NUCLEOTIDE SEQUENCE [LARGE SCALE GENOMIC DNA]</scope>
    <source>
        <strain evidence="13 14">RCFS May 2013</strain>
    </source>
</reference>
<dbReference type="Pfam" id="PF02879">
    <property type="entry name" value="PGM_PMM_II"/>
    <property type="match status" value="1"/>
</dbReference>
<dbReference type="GO" id="GO:0008966">
    <property type="term" value="F:phosphoglucosamine mutase activity"/>
    <property type="evidence" value="ECO:0007669"/>
    <property type="project" value="UniProtKB-UniRule"/>
</dbReference>
<evidence type="ECO:0000256" key="4">
    <source>
        <dbReference type="ARBA" id="ARBA00022842"/>
    </source>
</evidence>
<dbReference type="FunFam" id="3.40.120.10:FF:000003">
    <property type="entry name" value="Phosphoglucosamine mutase"/>
    <property type="match status" value="1"/>
</dbReference>
<dbReference type="GO" id="GO:0005975">
    <property type="term" value="P:carbohydrate metabolic process"/>
    <property type="evidence" value="ECO:0007669"/>
    <property type="project" value="InterPro"/>
</dbReference>
<dbReference type="RefSeq" id="WP_071662749.1">
    <property type="nucleotide sequence ID" value="NZ_LUKY01000033.1"/>
</dbReference>
<comment type="PTM">
    <text evidence="6">Activated by phosphorylation.</text>
</comment>
<dbReference type="GO" id="GO:0009252">
    <property type="term" value="P:peptidoglycan biosynthetic process"/>
    <property type="evidence" value="ECO:0007669"/>
    <property type="project" value="TreeGrafter"/>
</dbReference>
<evidence type="ECO:0000256" key="8">
    <source>
        <dbReference type="RuleBase" id="RU004327"/>
    </source>
</evidence>
<evidence type="ECO:0000313" key="14">
    <source>
        <dbReference type="Proteomes" id="UP000183924"/>
    </source>
</evidence>
<dbReference type="NCBIfam" id="NF008139">
    <property type="entry name" value="PRK10887.1"/>
    <property type="match status" value="1"/>
</dbReference>
<dbReference type="OrthoDB" id="9803322at2"/>
<dbReference type="InterPro" id="IPR005845">
    <property type="entry name" value="A-D-PHexomutase_a/b/a-II"/>
</dbReference>
<dbReference type="PRINTS" id="PR00509">
    <property type="entry name" value="PGMPMM"/>
</dbReference>
<evidence type="ECO:0000313" key="13">
    <source>
        <dbReference type="EMBL" id="OIZ94255.1"/>
    </source>
</evidence>
<feature type="binding site" evidence="6">
    <location>
        <position position="243"/>
    </location>
    <ligand>
        <name>Mg(2+)</name>
        <dbReference type="ChEBI" id="CHEBI:18420"/>
    </ligand>
</feature>
<dbReference type="HAMAP" id="MF_01554_B">
    <property type="entry name" value="GlmM_B"/>
    <property type="match status" value="1"/>
</dbReference>
<dbReference type="InterPro" id="IPR005841">
    <property type="entry name" value="Alpha-D-phosphohexomutase_SF"/>
</dbReference>
<feature type="domain" description="Alpha-D-phosphohexomutase alpha/beta/alpha" evidence="11">
    <location>
        <begin position="157"/>
        <end position="254"/>
    </location>
</feature>
<evidence type="ECO:0000256" key="7">
    <source>
        <dbReference type="RuleBase" id="RU004326"/>
    </source>
</evidence>
<dbReference type="InterPro" id="IPR016055">
    <property type="entry name" value="A-D-PHexomutase_a/b/a-I/II/III"/>
</dbReference>
<dbReference type="SUPFAM" id="SSF55957">
    <property type="entry name" value="Phosphoglucomutase, C-terminal domain"/>
    <property type="match status" value="1"/>
</dbReference>
<evidence type="ECO:0000256" key="5">
    <source>
        <dbReference type="ARBA" id="ARBA00023235"/>
    </source>
</evidence>
<comment type="similarity">
    <text evidence="1 6 7">Belongs to the phosphohexose mutase family.</text>
</comment>
<keyword evidence="4 6" id="KW-0460">Magnesium</keyword>
<evidence type="ECO:0000259" key="12">
    <source>
        <dbReference type="Pfam" id="PF02880"/>
    </source>
</evidence>
<feature type="binding site" description="via phosphate group" evidence="6">
    <location>
        <position position="102"/>
    </location>
    <ligand>
        <name>Mg(2+)</name>
        <dbReference type="ChEBI" id="CHEBI:18420"/>
    </ligand>
</feature>
<evidence type="ECO:0000259" key="10">
    <source>
        <dbReference type="Pfam" id="PF02878"/>
    </source>
</evidence>
<dbReference type="FunFam" id="3.40.120.10:FF:000001">
    <property type="entry name" value="Phosphoglucosamine mutase"/>
    <property type="match status" value="1"/>
</dbReference>
<dbReference type="GO" id="GO:0000287">
    <property type="term" value="F:magnesium ion binding"/>
    <property type="evidence" value="ECO:0007669"/>
    <property type="project" value="UniProtKB-UniRule"/>
</dbReference>
<dbReference type="Pfam" id="PF02880">
    <property type="entry name" value="PGM_PMM_III"/>
    <property type="match status" value="1"/>
</dbReference>
<dbReference type="GO" id="GO:0004615">
    <property type="term" value="F:phosphomannomutase activity"/>
    <property type="evidence" value="ECO:0007669"/>
    <property type="project" value="TreeGrafter"/>
</dbReference>
<feature type="modified residue" description="Phosphoserine" evidence="6">
    <location>
        <position position="102"/>
    </location>
</feature>
<dbReference type="InterPro" id="IPR006352">
    <property type="entry name" value="GlmM_bact"/>
</dbReference>
<dbReference type="EMBL" id="LUKY01000033">
    <property type="protein sequence ID" value="OIZ94255.1"/>
    <property type="molecule type" value="Genomic_DNA"/>
</dbReference>